<keyword evidence="8" id="KW-0067">ATP-binding</keyword>
<dbReference type="RefSeq" id="WP_289414545.1">
    <property type="nucleotide sequence ID" value="NZ_JAQIBD010000005.1"/>
</dbReference>
<keyword evidence="5 12" id="KW-0597">Phosphoprotein</keyword>
<evidence type="ECO:0000256" key="10">
    <source>
        <dbReference type="ARBA" id="ARBA00023012"/>
    </source>
</evidence>
<dbReference type="InterPro" id="IPR011006">
    <property type="entry name" value="CheY-like_superfamily"/>
</dbReference>
<dbReference type="SUPFAM" id="SSF52172">
    <property type="entry name" value="CheY-like"/>
    <property type="match status" value="2"/>
</dbReference>
<evidence type="ECO:0000256" key="9">
    <source>
        <dbReference type="ARBA" id="ARBA00022989"/>
    </source>
</evidence>
<comment type="catalytic activity">
    <reaction evidence="1">
        <text>ATP + protein L-histidine = ADP + protein N-phospho-L-histidine.</text>
        <dbReference type="EC" id="2.7.13.3"/>
    </reaction>
</comment>
<gene>
    <name evidence="16" type="ORF">PGH07_11015</name>
</gene>
<feature type="transmembrane region" description="Helical" evidence="13">
    <location>
        <begin position="28"/>
        <end position="48"/>
    </location>
</feature>
<keyword evidence="10" id="KW-0902">Two-component regulatory system</keyword>
<name>A0ABT7R0U7_9BACT</name>
<evidence type="ECO:0000313" key="17">
    <source>
        <dbReference type="Proteomes" id="UP001169069"/>
    </source>
</evidence>
<reference evidence="16" key="1">
    <citation type="submission" date="2023-01" db="EMBL/GenBank/DDBJ databases">
        <title>Sulfurovum sp. zt1-1 genome assembly.</title>
        <authorList>
            <person name="Wang J."/>
        </authorList>
    </citation>
    <scope>NUCLEOTIDE SEQUENCE</scope>
    <source>
        <strain evidence="16">Zt1-1</strain>
    </source>
</reference>
<evidence type="ECO:0000256" key="3">
    <source>
        <dbReference type="ARBA" id="ARBA00012438"/>
    </source>
</evidence>
<evidence type="ECO:0000256" key="7">
    <source>
        <dbReference type="ARBA" id="ARBA00022741"/>
    </source>
</evidence>
<keyword evidence="6 13" id="KW-0812">Transmembrane</keyword>
<dbReference type="PANTHER" id="PTHR45339">
    <property type="entry name" value="HYBRID SIGNAL TRANSDUCTION HISTIDINE KINASE J"/>
    <property type="match status" value="1"/>
</dbReference>
<dbReference type="InterPro" id="IPR004358">
    <property type="entry name" value="Sig_transdc_His_kin-like_C"/>
</dbReference>
<evidence type="ECO:0000256" key="4">
    <source>
        <dbReference type="ARBA" id="ARBA00022475"/>
    </source>
</evidence>
<evidence type="ECO:0000256" key="8">
    <source>
        <dbReference type="ARBA" id="ARBA00022840"/>
    </source>
</evidence>
<protein>
    <recommendedName>
        <fullName evidence="3">histidine kinase</fullName>
        <ecNumber evidence="3">2.7.13.3</ecNumber>
    </recommendedName>
</protein>
<dbReference type="SUPFAM" id="SSF47226">
    <property type="entry name" value="Histidine-containing phosphotransfer domain, HPT domain"/>
    <property type="match status" value="1"/>
</dbReference>
<evidence type="ECO:0000256" key="13">
    <source>
        <dbReference type="SAM" id="Phobius"/>
    </source>
</evidence>
<evidence type="ECO:0000256" key="1">
    <source>
        <dbReference type="ARBA" id="ARBA00000085"/>
    </source>
</evidence>
<dbReference type="CDD" id="cd17546">
    <property type="entry name" value="REC_hyHK_CKI1_RcsC-like"/>
    <property type="match status" value="1"/>
</dbReference>
<evidence type="ECO:0000259" key="15">
    <source>
        <dbReference type="PROSITE" id="PS50110"/>
    </source>
</evidence>
<dbReference type="SUPFAM" id="SSF55874">
    <property type="entry name" value="ATPase domain of HSP90 chaperone/DNA topoisomerase II/histidine kinase"/>
    <property type="match status" value="1"/>
</dbReference>
<comment type="subcellular location">
    <subcellularLocation>
        <location evidence="2">Cell membrane</location>
        <topology evidence="2">Multi-pass membrane protein</topology>
    </subcellularLocation>
</comment>
<dbReference type="Gene3D" id="1.20.120.160">
    <property type="entry name" value="HPT domain"/>
    <property type="match status" value="1"/>
</dbReference>
<feature type="domain" description="Histidine kinase" evidence="14">
    <location>
        <begin position="79"/>
        <end position="294"/>
    </location>
</feature>
<dbReference type="EC" id="2.7.13.3" evidence="3"/>
<evidence type="ECO:0000256" key="2">
    <source>
        <dbReference type="ARBA" id="ARBA00004651"/>
    </source>
</evidence>
<dbReference type="InterPro" id="IPR036641">
    <property type="entry name" value="HPT_dom_sf"/>
</dbReference>
<dbReference type="PANTHER" id="PTHR45339:SF1">
    <property type="entry name" value="HYBRID SIGNAL TRANSDUCTION HISTIDINE KINASE J"/>
    <property type="match status" value="1"/>
</dbReference>
<evidence type="ECO:0000313" key="16">
    <source>
        <dbReference type="EMBL" id="MDM5272703.1"/>
    </source>
</evidence>
<dbReference type="Pfam" id="PF02518">
    <property type="entry name" value="HATPase_c"/>
    <property type="match status" value="1"/>
</dbReference>
<keyword evidence="7" id="KW-0547">Nucleotide-binding</keyword>
<accession>A0ABT7R0U7</accession>
<evidence type="ECO:0000256" key="6">
    <source>
        <dbReference type="ARBA" id="ARBA00022692"/>
    </source>
</evidence>
<dbReference type="Gene3D" id="3.30.565.10">
    <property type="entry name" value="Histidine kinase-like ATPase, C-terminal domain"/>
    <property type="match status" value="1"/>
</dbReference>
<dbReference type="InterPro" id="IPR036890">
    <property type="entry name" value="HATPase_C_sf"/>
</dbReference>
<organism evidence="16 17">
    <name type="scientific">Sulfurovum zhangzhouensis</name>
    <dbReference type="NCBI Taxonomy" id="3019067"/>
    <lineage>
        <taxon>Bacteria</taxon>
        <taxon>Pseudomonadati</taxon>
        <taxon>Campylobacterota</taxon>
        <taxon>Epsilonproteobacteria</taxon>
        <taxon>Campylobacterales</taxon>
        <taxon>Sulfurovaceae</taxon>
        <taxon>Sulfurovum</taxon>
    </lineage>
</organism>
<sequence>MGRFIWLLGSVAISFLEAAEKDNSFETVSIWTVILIVALVATGILFFASRQIAKLRKFHENMLAKQLEMEEKQNQILTNMSENIHDAAQQALKKSQAIIENNISSSLEKEQLMGDIEDQLLGVTNDLIYFLRLKSKKIEINNKPFNFNNVLNEVSGLLGTKHAGKEIELIFDVNNNVPRHLIGDSLYIGRILTNLFEYMFSNLTDEELKLEVSMFNNYEDMIDLQFRLRDTGPGIPAGESESLFVPYYNEEEGTYVRLGLFIAKSLAELMGGSLHVESLAGKGTTFILDLPMKLVDPENRRRYRLPDKSLIEKKVLIVDSNFNSALAIKKMFAYFRHDVRVIKKEDFEYAMPKMNDYDIIILKESLFSGNVLRHLQEIKEDNNEVKIIALNNLLNIKESVYHDGLIDAHLFKPVNQERVFELIISLYDMGVSKVLLEDHIGEEEGEHLPKAKVYKSDIVEAKGITQESFAEFAGKQVLIVDDNLINQKVLTNLFSNSGIKISLACDGQQAVEIVKSGKVKFDFILMDINMPVMDGFSATQVIRAERKFDAVPIVAFTALILESEKQKMFSCGVNAFLAKPLNVGKLYQAMSMFISNKAIEEAKDEEKKEREAVFEGLNIEKGITHTNSNEALYIELIREFVEAYGESDKTFEKLVHEKRYEQIKMLCVDMRGLSGTIGAAGLHDLVNEVYKYILFNKQDLLPGYVEKYAKELSKVKRAIEAYLFTKDMME</sequence>
<dbReference type="EMBL" id="JAQIBD010000005">
    <property type="protein sequence ID" value="MDM5272703.1"/>
    <property type="molecule type" value="Genomic_DNA"/>
</dbReference>
<dbReference type="InterPro" id="IPR001789">
    <property type="entry name" value="Sig_transdc_resp-reg_receiver"/>
</dbReference>
<dbReference type="PROSITE" id="PS50109">
    <property type="entry name" value="HIS_KIN"/>
    <property type="match status" value="1"/>
</dbReference>
<dbReference type="InterPro" id="IPR003594">
    <property type="entry name" value="HATPase_dom"/>
</dbReference>
<dbReference type="Gene3D" id="3.40.50.2300">
    <property type="match status" value="2"/>
</dbReference>
<comment type="caution">
    <text evidence="16">The sequence shown here is derived from an EMBL/GenBank/DDBJ whole genome shotgun (WGS) entry which is preliminary data.</text>
</comment>
<dbReference type="PRINTS" id="PR00344">
    <property type="entry name" value="BCTRLSENSOR"/>
</dbReference>
<dbReference type="InterPro" id="IPR005467">
    <property type="entry name" value="His_kinase_dom"/>
</dbReference>
<dbReference type="SMART" id="SM00387">
    <property type="entry name" value="HATPase_c"/>
    <property type="match status" value="1"/>
</dbReference>
<dbReference type="SMART" id="SM00448">
    <property type="entry name" value="REC"/>
    <property type="match status" value="1"/>
</dbReference>
<dbReference type="Proteomes" id="UP001169069">
    <property type="component" value="Unassembled WGS sequence"/>
</dbReference>
<feature type="modified residue" description="4-aspartylphosphate" evidence="12">
    <location>
        <position position="527"/>
    </location>
</feature>
<evidence type="ECO:0000256" key="11">
    <source>
        <dbReference type="ARBA" id="ARBA00023136"/>
    </source>
</evidence>
<dbReference type="Pfam" id="PF00072">
    <property type="entry name" value="Response_reg"/>
    <property type="match status" value="1"/>
</dbReference>
<feature type="domain" description="Response regulatory" evidence="15">
    <location>
        <begin position="476"/>
        <end position="594"/>
    </location>
</feature>
<keyword evidence="9 13" id="KW-1133">Transmembrane helix</keyword>
<proteinExistence type="predicted"/>
<evidence type="ECO:0000259" key="14">
    <source>
        <dbReference type="PROSITE" id="PS50109"/>
    </source>
</evidence>
<evidence type="ECO:0000256" key="12">
    <source>
        <dbReference type="PROSITE-ProRule" id="PRU00169"/>
    </source>
</evidence>
<dbReference type="PROSITE" id="PS50110">
    <property type="entry name" value="RESPONSE_REGULATORY"/>
    <property type="match status" value="1"/>
</dbReference>
<keyword evidence="17" id="KW-1185">Reference proteome</keyword>
<keyword evidence="11 13" id="KW-0472">Membrane</keyword>
<keyword evidence="4" id="KW-1003">Cell membrane</keyword>
<evidence type="ECO:0000256" key="5">
    <source>
        <dbReference type="ARBA" id="ARBA00022553"/>
    </source>
</evidence>